<evidence type="ECO:0000313" key="1">
    <source>
        <dbReference type="EMBL" id="QNN64269.1"/>
    </source>
</evidence>
<dbReference type="RefSeq" id="WP_187541269.1">
    <property type="nucleotide sequence ID" value="NZ_CP060717.1"/>
</dbReference>
<dbReference type="Proteomes" id="UP000515955">
    <property type="component" value="Chromosome"/>
</dbReference>
<reference evidence="1 2" key="1">
    <citation type="submission" date="2020-08" db="EMBL/GenBank/DDBJ databases">
        <title>Genome sequence of Sphingomonas rhizophila KACC 19189T.</title>
        <authorList>
            <person name="Hyun D.-W."/>
            <person name="Bae J.-W."/>
        </authorList>
    </citation>
    <scope>NUCLEOTIDE SEQUENCE [LARGE SCALE GENOMIC DNA]</scope>
    <source>
        <strain evidence="1 2">KACC 19189</strain>
    </source>
</reference>
<gene>
    <name evidence="1" type="ORF">H9L12_07840</name>
</gene>
<dbReference type="AlphaFoldDB" id="A0A7G9S8U4"/>
<dbReference type="KEGG" id="srhi:H9L12_07840"/>
<dbReference type="EMBL" id="CP060717">
    <property type="protein sequence ID" value="QNN64269.1"/>
    <property type="molecule type" value="Genomic_DNA"/>
</dbReference>
<sequence length="153" mass="15980">MAATPADPRRTEVIDAVARALGDLDPSARAAVRYADIGGDERDEALVYVADLGHCGSGGCALVILTPSGRGWRSVGQTSVTQLPVHRLRTSREGWNDLAVGVGGGGREAGTALLRFTGGQYPSNPTVQPILNRLPEGARELIPDSPDALTPAR</sequence>
<evidence type="ECO:0000313" key="2">
    <source>
        <dbReference type="Proteomes" id="UP000515955"/>
    </source>
</evidence>
<keyword evidence="2" id="KW-1185">Reference proteome</keyword>
<organism evidence="1 2">
    <name type="scientific">Sphingomonas rhizophila</name>
    <dbReference type="NCBI Taxonomy" id="2071607"/>
    <lineage>
        <taxon>Bacteria</taxon>
        <taxon>Pseudomonadati</taxon>
        <taxon>Pseudomonadota</taxon>
        <taxon>Alphaproteobacteria</taxon>
        <taxon>Sphingomonadales</taxon>
        <taxon>Sphingomonadaceae</taxon>
        <taxon>Sphingomonas</taxon>
    </lineage>
</organism>
<protein>
    <submittedName>
        <fullName evidence="1">Uncharacterized protein</fullName>
    </submittedName>
</protein>
<proteinExistence type="predicted"/>
<name>A0A7G9S8U4_9SPHN</name>
<accession>A0A7G9S8U4</accession>